<evidence type="ECO:0000313" key="2">
    <source>
        <dbReference type="Proteomes" id="UP001500622"/>
    </source>
</evidence>
<evidence type="ECO:0000313" key="1">
    <source>
        <dbReference type="EMBL" id="GAA4432416.1"/>
    </source>
</evidence>
<comment type="caution">
    <text evidence="1">The sequence shown here is derived from an EMBL/GenBank/DDBJ whole genome shotgun (WGS) entry which is preliminary data.</text>
</comment>
<proteinExistence type="predicted"/>
<dbReference type="Proteomes" id="UP001500622">
    <property type="component" value="Unassembled WGS sequence"/>
</dbReference>
<dbReference type="RefSeq" id="WP_345218492.1">
    <property type="nucleotide sequence ID" value="NZ_BAABGN010000013.1"/>
</dbReference>
<keyword evidence="2" id="KW-1185">Reference proteome</keyword>
<gene>
    <name evidence="1" type="ORF">GCM10023169_38110</name>
</gene>
<sequence length="829" mass="88441">MRTDDAVLSDTVLPHETRTDDERLAAAEPDLPGVRQILDLEALRDCFRDGWGDAAVEEVRVTYLRYKPGTSLVAGLVVTGRNGARTRAFAAAHRRDTPQKITKALRAADPDDGGRPALADRALGLALGGASADRRLPGIRRVLRRPGVVEPLVYKPGRRWVAFVDRDGTLGRPSVVKVHAPSRVADHVARHRLLAGLVPTAELLEVGARHGVVRTGFVPGTPLDRLGRPDLRPEEHRPAADHWHAAGTLAAHLHQAPLPRGTGVPLERRHELAVAVEAVAAVRPDLDGAAREIARLVLLAVDGRRERALVHGDLSADQVIVRPDGGLALVDLDRAGIDDPLADLADWVAAEIAAGRTAALDPAEILGPLLVGYREAGGSADPRALTALSAGALLQRATEPFRTHEPGWGARIGSLLTAAHELATEAARPGGGTARSAPAGWATAGPAGAHGWLPAEVREGEARWTLSRAWPRGTGHALLELTDDTGRTVAGQWFADPADLAHAARRAPEPARVAGGILLQPDGADGRLRALAGVLARPGTRLVAHRPGRRAVVRAEWPDGTQAADGPAAEYVKVVRPRRVAGVARHLRHVASLRSAVVPTVLGLDEAAGVLRLSAVGETTLLEAGADPARTAAELGRAWEQVGRVVTELQELVQDGLPAHDAEDEIAAVGAWTRAAVQHGLLDGDEVEAATRTVERELRALPDVPLLGVLHRDLHDKQLLLRGDADGRLGLIDVDTLAVGERALDVANLEVHRELRQLQGLLTPERAEVARAALRRTLPADERLWSRVPAYAAATRLRLAGVYAFRPRWAALGREMLATVELVRRMTHG</sequence>
<organism evidence="1 2">
    <name type="scientific">Georgenia halophila</name>
    <dbReference type="NCBI Taxonomy" id="620889"/>
    <lineage>
        <taxon>Bacteria</taxon>
        <taxon>Bacillati</taxon>
        <taxon>Actinomycetota</taxon>
        <taxon>Actinomycetes</taxon>
        <taxon>Micrococcales</taxon>
        <taxon>Bogoriellaceae</taxon>
        <taxon>Georgenia</taxon>
    </lineage>
</organism>
<name>A0ABP8LMB6_9MICO</name>
<dbReference type="InterPro" id="IPR052077">
    <property type="entry name" value="CcrZ_PhaseVar_Mediator"/>
</dbReference>
<dbReference type="PANTHER" id="PTHR40086:SF1">
    <property type="entry name" value="CELL CYCLE REGULATOR CCRZ"/>
    <property type="match status" value="1"/>
</dbReference>
<dbReference type="SUPFAM" id="SSF56112">
    <property type="entry name" value="Protein kinase-like (PK-like)"/>
    <property type="match status" value="2"/>
</dbReference>
<dbReference type="EMBL" id="BAABGN010000013">
    <property type="protein sequence ID" value="GAA4432416.1"/>
    <property type="molecule type" value="Genomic_DNA"/>
</dbReference>
<dbReference type="InterPro" id="IPR011009">
    <property type="entry name" value="Kinase-like_dom_sf"/>
</dbReference>
<accession>A0ABP8LMB6</accession>
<dbReference type="PANTHER" id="PTHR40086">
    <property type="entry name" value="PHOSPHOTRANSFERASE YTMP-RELATED"/>
    <property type="match status" value="1"/>
</dbReference>
<evidence type="ECO:0008006" key="3">
    <source>
        <dbReference type="Google" id="ProtNLM"/>
    </source>
</evidence>
<dbReference type="Gene3D" id="3.90.1200.10">
    <property type="match status" value="2"/>
</dbReference>
<protein>
    <recommendedName>
        <fullName evidence="3">Phosphotransferase</fullName>
    </recommendedName>
</protein>
<reference evidence="2" key="1">
    <citation type="journal article" date="2019" name="Int. J. Syst. Evol. Microbiol.">
        <title>The Global Catalogue of Microorganisms (GCM) 10K type strain sequencing project: providing services to taxonomists for standard genome sequencing and annotation.</title>
        <authorList>
            <consortium name="The Broad Institute Genomics Platform"/>
            <consortium name="The Broad Institute Genome Sequencing Center for Infectious Disease"/>
            <person name="Wu L."/>
            <person name="Ma J."/>
        </authorList>
    </citation>
    <scope>NUCLEOTIDE SEQUENCE [LARGE SCALE GENOMIC DNA]</scope>
    <source>
        <strain evidence="2">JCM 17810</strain>
    </source>
</reference>